<dbReference type="InterPro" id="IPR001360">
    <property type="entry name" value="Glyco_hydro_1"/>
</dbReference>
<dbReference type="Proteomes" id="UP000649617">
    <property type="component" value="Unassembled WGS sequence"/>
</dbReference>
<dbReference type="PANTHER" id="PTHR10353:SF36">
    <property type="entry name" value="LP05116P"/>
    <property type="match status" value="1"/>
</dbReference>
<dbReference type="AlphaFoldDB" id="A0A812XRL2"/>
<dbReference type="EMBL" id="CAJNIZ010046197">
    <property type="protein sequence ID" value="CAE7742661.1"/>
    <property type="molecule type" value="Genomic_DNA"/>
</dbReference>
<sequence>MVLNTEWPEAQEPGNPADAAAVERFLAFNIDWFAEPLYAGDYPELMRMRVGERLPKFTAEEKEALKGSNDFFALNCYSARYICEDTPWRKFRNFQATLKILPYISDVPVARFKAAIASEQAKTSGNASEPVSPVPSALGGPASPPP</sequence>
<keyword evidence="3" id="KW-0326">Glycosidase</keyword>
<evidence type="ECO:0000256" key="2">
    <source>
        <dbReference type="ARBA" id="ARBA00022801"/>
    </source>
</evidence>
<keyword evidence="7" id="KW-1185">Reference proteome</keyword>
<evidence type="ECO:0000256" key="4">
    <source>
        <dbReference type="RuleBase" id="RU003690"/>
    </source>
</evidence>
<dbReference type="SUPFAM" id="SSF51445">
    <property type="entry name" value="(Trans)glycosidases"/>
    <property type="match status" value="1"/>
</dbReference>
<name>A0A812XRL2_SYMPI</name>
<evidence type="ECO:0000256" key="1">
    <source>
        <dbReference type="ARBA" id="ARBA00010838"/>
    </source>
</evidence>
<comment type="caution">
    <text evidence="6">The sequence shown here is derived from an EMBL/GenBank/DDBJ whole genome shotgun (WGS) entry which is preliminary data.</text>
</comment>
<organism evidence="6 7">
    <name type="scientific">Symbiodinium pilosum</name>
    <name type="common">Dinoflagellate</name>
    <dbReference type="NCBI Taxonomy" id="2952"/>
    <lineage>
        <taxon>Eukaryota</taxon>
        <taxon>Sar</taxon>
        <taxon>Alveolata</taxon>
        <taxon>Dinophyceae</taxon>
        <taxon>Suessiales</taxon>
        <taxon>Symbiodiniaceae</taxon>
        <taxon>Symbiodinium</taxon>
    </lineage>
</organism>
<dbReference type="Gene3D" id="3.20.20.80">
    <property type="entry name" value="Glycosidases"/>
    <property type="match status" value="1"/>
</dbReference>
<dbReference type="InterPro" id="IPR017853">
    <property type="entry name" value="GH"/>
</dbReference>
<feature type="region of interest" description="Disordered" evidence="5">
    <location>
        <begin position="121"/>
        <end position="146"/>
    </location>
</feature>
<gene>
    <name evidence="6" type="primary">BGLU28</name>
    <name evidence="6" type="ORF">SPIL2461_LOCUS21393</name>
</gene>
<evidence type="ECO:0000313" key="6">
    <source>
        <dbReference type="EMBL" id="CAE7742661.1"/>
    </source>
</evidence>
<feature type="compositionally biased region" description="Low complexity" evidence="5">
    <location>
        <begin position="134"/>
        <end position="146"/>
    </location>
</feature>
<reference evidence="6" key="1">
    <citation type="submission" date="2021-02" db="EMBL/GenBank/DDBJ databases">
        <authorList>
            <person name="Dougan E. K."/>
            <person name="Rhodes N."/>
            <person name="Thang M."/>
            <person name="Chan C."/>
        </authorList>
    </citation>
    <scope>NUCLEOTIDE SEQUENCE</scope>
</reference>
<evidence type="ECO:0000256" key="5">
    <source>
        <dbReference type="SAM" id="MobiDB-lite"/>
    </source>
</evidence>
<protein>
    <submittedName>
        <fullName evidence="6">BGLU28 protein</fullName>
    </submittedName>
</protein>
<evidence type="ECO:0000256" key="3">
    <source>
        <dbReference type="ARBA" id="ARBA00023295"/>
    </source>
</evidence>
<feature type="non-terminal residue" evidence="6">
    <location>
        <position position="1"/>
    </location>
</feature>
<keyword evidence="2" id="KW-0378">Hydrolase</keyword>
<dbReference type="Pfam" id="PF00232">
    <property type="entry name" value="Glyco_hydro_1"/>
    <property type="match status" value="1"/>
</dbReference>
<dbReference type="GO" id="GO:0008422">
    <property type="term" value="F:beta-glucosidase activity"/>
    <property type="evidence" value="ECO:0007669"/>
    <property type="project" value="TreeGrafter"/>
</dbReference>
<dbReference type="GO" id="GO:0005975">
    <property type="term" value="P:carbohydrate metabolic process"/>
    <property type="evidence" value="ECO:0007669"/>
    <property type="project" value="InterPro"/>
</dbReference>
<dbReference type="PANTHER" id="PTHR10353">
    <property type="entry name" value="GLYCOSYL HYDROLASE"/>
    <property type="match status" value="1"/>
</dbReference>
<dbReference type="OrthoDB" id="65569at2759"/>
<accession>A0A812XRL2</accession>
<evidence type="ECO:0000313" key="7">
    <source>
        <dbReference type="Proteomes" id="UP000649617"/>
    </source>
</evidence>
<proteinExistence type="inferred from homology"/>
<comment type="similarity">
    <text evidence="1 4">Belongs to the glycosyl hydrolase 1 family.</text>
</comment>